<comment type="caution">
    <text evidence="4">The sequence shown here is derived from an EMBL/GenBank/DDBJ whole genome shotgun (WGS) entry which is preliminary data.</text>
</comment>
<dbReference type="PANTHER" id="PTHR37299">
    <property type="entry name" value="TRANSCRIPTIONAL REGULATOR-RELATED"/>
    <property type="match status" value="1"/>
</dbReference>
<dbReference type="Pfam" id="PF00072">
    <property type="entry name" value="Response_reg"/>
    <property type="match status" value="1"/>
</dbReference>
<dbReference type="PANTHER" id="PTHR37299:SF1">
    <property type="entry name" value="STAGE 0 SPORULATION PROTEIN A HOMOLOG"/>
    <property type="match status" value="1"/>
</dbReference>
<proteinExistence type="predicted"/>
<gene>
    <name evidence="4" type="ORF">ACFQ21_06890</name>
</gene>
<evidence type="ECO:0000259" key="2">
    <source>
        <dbReference type="PROSITE" id="PS50110"/>
    </source>
</evidence>
<evidence type="ECO:0000259" key="3">
    <source>
        <dbReference type="PROSITE" id="PS50930"/>
    </source>
</evidence>
<dbReference type="SMART" id="SM00850">
    <property type="entry name" value="LytTR"/>
    <property type="match status" value="1"/>
</dbReference>
<dbReference type="EMBL" id="JBHTKA010000001">
    <property type="protein sequence ID" value="MFD0999025.1"/>
    <property type="molecule type" value="Genomic_DNA"/>
</dbReference>
<dbReference type="SMART" id="SM00448">
    <property type="entry name" value="REC"/>
    <property type="match status" value="1"/>
</dbReference>
<sequence>MNVIIIEDELLAQAKLEAMLLSLDGSINILTKLSSVKDSIQWLMTNPTPDLVFVDIQLSDDHSFEIFRKHPVKFPVIFTTAYDKYLLESFEFNSIDYLLKPITEEKLKRSLEKVKTLRSHFLQGNLLKLIEQAQAPARNRIVAKKGTEYVALDLCDIAYFYTEHKIVFVKDFSGRQLILDKNLAELEADIDPKNFFRLNRKFIANMKSIERFKPDNGKIRVFLQPEMKEEIFVSKETAPEFRLWIEGK</sequence>
<accession>A0ABW3JYI0</accession>
<dbReference type="PROSITE" id="PS50110">
    <property type="entry name" value="RESPONSE_REGULATORY"/>
    <property type="match status" value="1"/>
</dbReference>
<dbReference type="Gene3D" id="2.40.50.1020">
    <property type="entry name" value="LytTr DNA-binding domain"/>
    <property type="match status" value="1"/>
</dbReference>
<dbReference type="SUPFAM" id="SSF52172">
    <property type="entry name" value="CheY-like"/>
    <property type="match status" value="1"/>
</dbReference>
<keyword evidence="1" id="KW-0597">Phosphoprotein</keyword>
<dbReference type="PROSITE" id="PS50930">
    <property type="entry name" value="HTH_LYTTR"/>
    <property type="match status" value="1"/>
</dbReference>
<dbReference type="InterPro" id="IPR001789">
    <property type="entry name" value="Sig_transdc_resp-reg_receiver"/>
</dbReference>
<evidence type="ECO:0000256" key="1">
    <source>
        <dbReference type="PROSITE-ProRule" id="PRU00169"/>
    </source>
</evidence>
<name>A0ABW3JYI0_9BACT</name>
<reference evidence="5" key="1">
    <citation type="journal article" date="2019" name="Int. J. Syst. Evol. Microbiol.">
        <title>The Global Catalogue of Microorganisms (GCM) 10K type strain sequencing project: providing services to taxonomists for standard genome sequencing and annotation.</title>
        <authorList>
            <consortium name="The Broad Institute Genomics Platform"/>
            <consortium name="The Broad Institute Genome Sequencing Center for Infectious Disease"/>
            <person name="Wu L."/>
            <person name="Ma J."/>
        </authorList>
    </citation>
    <scope>NUCLEOTIDE SEQUENCE [LARGE SCALE GENOMIC DNA]</scope>
    <source>
        <strain evidence="5">CCUG 58938</strain>
    </source>
</reference>
<dbReference type="InterPro" id="IPR046947">
    <property type="entry name" value="LytR-like"/>
</dbReference>
<dbReference type="Proteomes" id="UP001597112">
    <property type="component" value="Unassembled WGS sequence"/>
</dbReference>
<dbReference type="Pfam" id="PF04397">
    <property type="entry name" value="LytTR"/>
    <property type="match status" value="1"/>
</dbReference>
<dbReference type="Gene3D" id="3.40.50.2300">
    <property type="match status" value="1"/>
</dbReference>
<organism evidence="4 5">
    <name type="scientific">Ohtaekwangia kribbensis</name>
    <dbReference type="NCBI Taxonomy" id="688913"/>
    <lineage>
        <taxon>Bacteria</taxon>
        <taxon>Pseudomonadati</taxon>
        <taxon>Bacteroidota</taxon>
        <taxon>Cytophagia</taxon>
        <taxon>Cytophagales</taxon>
        <taxon>Fulvivirgaceae</taxon>
        <taxon>Ohtaekwangia</taxon>
    </lineage>
</organism>
<feature type="domain" description="HTH LytTR-type" evidence="3">
    <location>
        <begin position="141"/>
        <end position="247"/>
    </location>
</feature>
<keyword evidence="5" id="KW-1185">Reference proteome</keyword>
<feature type="domain" description="Response regulatory" evidence="2">
    <location>
        <begin position="2"/>
        <end position="115"/>
    </location>
</feature>
<protein>
    <submittedName>
        <fullName evidence="4">LytR/AlgR family response regulator transcription factor</fullName>
    </submittedName>
</protein>
<evidence type="ECO:0000313" key="4">
    <source>
        <dbReference type="EMBL" id="MFD0999025.1"/>
    </source>
</evidence>
<dbReference type="InterPro" id="IPR011006">
    <property type="entry name" value="CheY-like_superfamily"/>
</dbReference>
<feature type="modified residue" description="4-aspartylphosphate" evidence="1">
    <location>
        <position position="55"/>
    </location>
</feature>
<dbReference type="InterPro" id="IPR007492">
    <property type="entry name" value="LytTR_DNA-bd_dom"/>
</dbReference>
<evidence type="ECO:0000313" key="5">
    <source>
        <dbReference type="Proteomes" id="UP001597112"/>
    </source>
</evidence>
<dbReference type="RefSeq" id="WP_377576721.1">
    <property type="nucleotide sequence ID" value="NZ_JBHTKA010000001.1"/>
</dbReference>